<evidence type="ECO:0000313" key="3">
    <source>
        <dbReference type="Proteomes" id="UP001161017"/>
    </source>
</evidence>
<sequence length="454" mass="50169">MSGSMRPLLLLLCLQQISLAACAAARLTNSDLSLSGNVHRRVSSASFSPPPDARAPVLQLNSTASNNLTNGTLPTEGRNVYCRDDFYWFGDSGDLNVEDCHKAILSLRNDGPVGTDILTRFTWSFPGFDSRTHKFTPRSYVSNNCVLSVWPRYLAAGDDEIREAQPIGLRPFDVASMKDIGTLAFQVYDQCVLGHVPASAGWIPAGESSSLFVGFWERGSEWDDWAEDLQLGSRPVMDGSTWLTSSSVARYQVNNNPLSAGISRLPATNTVRPFNVTTLGNLTNGTYSVHDHDAYCNNDDDWMNPVAGDFSAADCEDAIKDLVDENWNIDHRLYWSFPGRNDDDHQETPLKYGSGNCVLAIWPRYLATEDEDAHIRDAEPVGKHHQDLASFHDVATLAYRVFEQCMVTAQHQSLGWVPAGDSNSLFVGFWEADSILDEWSDGLHDSLPPVVDVT</sequence>
<keyword evidence="1" id="KW-0732">Signal</keyword>
<accession>A0AA43QK19</accession>
<dbReference type="PROSITE" id="PS51257">
    <property type="entry name" value="PROKAR_LIPOPROTEIN"/>
    <property type="match status" value="1"/>
</dbReference>
<keyword evidence="3" id="KW-1185">Reference proteome</keyword>
<feature type="chain" id="PRO_5041206791" evidence="1">
    <location>
        <begin position="21"/>
        <end position="454"/>
    </location>
</feature>
<name>A0AA43QK19_9LECA</name>
<dbReference type="EMBL" id="JAPUFD010000004">
    <property type="protein sequence ID" value="MDI1487074.1"/>
    <property type="molecule type" value="Genomic_DNA"/>
</dbReference>
<proteinExistence type="predicted"/>
<evidence type="ECO:0000313" key="2">
    <source>
        <dbReference type="EMBL" id="MDI1487074.1"/>
    </source>
</evidence>
<organism evidence="2 3">
    <name type="scientific">Ramalina farinacea</name>
    <dbReference type="NCBI Taxonomy" id="258253"/>
    <lineage>
        <taxon>Eukaryota</taxon>
        <taxon>Fungi</taxon>
        <taxon>Dikarya</taxon>
        <taxon>Ascomycota</taxon>
        <taxon>Pezizomycotina</taxon>
        <taxon>Lecanoromycetes</taxon>
        <taxon>OSLEUM clade</taxon>
        <taxon>Lecanoromycetidae</taxon>
        <taxon>Lecanorales</taxon>
        <taxon>Lecanorineae</taxon>
        <taxon>Ramalinaceae</taxon>
        <taxon>Ramalina</taxon>
    </lineage>
</organism>
<comment type="caution">
    <text evidence="2">The sequence shown here is derived from an EMBL/GenBank/DDBJ whole genome shotgun (WGS) entry which is preliminary data.</text>
</comment>
<dbReference type="Proteomes" id="UP001161017">
    <property type="component" value="Unassembled WGS sequence"/>
</dbReference>
<feature type="signal peptide" evidence="1">
    <location>
        <begin position="1"/>
        <end position="20"/>
    </location>
</feature>
<dbReference type="AlphaFoldDB" id="A0AA43QK19"/>
<reference evidence="2" key="1">
    <citation type="journal article" date="2023" name="Genome Biol. Evol.">
        <title>First Whole Genome Sequence and Flow Cytometry Genome Size Data for the Lichen-Forming Fungus Ramalina farinacea (Ascomycota).</title>
        <authorList>
            <person name="Llewellyn T."/>
            <person name="Mian S."/>
            <person name="Hill R."/>
            <person name="Leitch I.J."/>
            <person name="Gaya E."/>
        </authorList>
    </citation>
    <scope>NUCLEOTIDE SEQUENCE</scope>
    <source>
        <strain evidence="2">LIQ254RAFAR</strain>
    </source>
</reference>
<protein>
    <submittedName>
        <fullName evidence="2">Uncharacterized protein</fullName>
    </submittedName>
</protein>
<evidence type="ECO:0000256" key="1">
    <source>
        <dbReference type="SAM" id="SignalP"/>
    </source>
</evidence>
<gene>
    <name evidence="2" type="ORF">OHK93_006337</name>
</gene>